<dbReference type="AlphaFoldDB" id="A0A0E0EZ78"/>
<organism evidence="1">
    <name type="scientific">Oryza meridionalis</name>
    <dbReference type="NCBI Taxonomy" id="40149"/>
    <lineage>
        <taxon>Eukaryota</taxon>
        <taxon>Viridiplantae</taxon>
        <taxon>Streptophyta</taxon>
        <taxon>Embryophyta</taxon>
        <taxon>Tracheophyta</taxon>
        <taxon>Spermatophyta</taxon>
        <taxon>Magnoliopsida</taxon>
        <taxon>Liliopsida</taxon>
        <taxon>Poales</taxon>
        <taxon>Poaceae</taxon>
        <taxon>BOP clade</taxon>
        <taxon>Oryzoideae</taxon>
        <taxon>Oryzeae</taxon>
        <taxon>Oryzinae</taxon>
        <taxon>Oryza</taxon>
    </lineage>
</organism>
<evidence type="ECO:0000313" key="1">
    <source>
        <dbReference type="EnsemblPlants" id="OMERI10G10690.1"/>
    </source>
</evidence>
<reference evidence="1" key="2">
    <citation type="submission" date="2018-05" db="EMBL/GenBank/DDBJ databases">
        <title>OmerRS3 (Oryza meridionalis Reference Sequence Version 3).</title>
        <authorList>
            <person name="Zhang J."/>
            <person name="Kudrna D."/>
            <person name="Lee S."/>
            <person name="Talag J."/>
            <person name="Welchert J."/>
            <person name="Wing R.A."/>
        </authorList>
    </citation>
    <scope>NUCLEOTIDE SEQUENCE [LARGE SCALE GENOMIC DNA]</scope>
    <source>
        <strain evidence="1">cv. OR44</strain>
    </source>
</reference>
<sequence>MKEGGFVHWQTCNPIAPRAIHHNWRDSGQEIASGWSESSTDKTMVQRWRYSGIACIPRALEISRIHLLSTSASATI</sequence>
<dbReference type="Proteomes" id="UP000008021">
    <property type="component" value="Chromosome 10"/>
</dbReference>
<dbReference type="HOGENOM" id="CLU_2658656_0_0_1"/>
<accession>A0A0E0EZ78</accession>
<dbReference type="EnsemblPlants" id="OMERI10G10690.1">
    <property type="protein sequence ID" value="OMERI10G10690.1"/>
    <property type="gene ID" value="OMERI10G10690"/>
</dbReference>
<protein>
    <submittedName>
        <fullName evidence="1">Uncharacterized protein</fullName>
    </submittedName>
</protein>
<reference evidence="1" key="1">
    <citation type="submission" date="2015-04" db="UniProtKB">
        <authorList>
            <consortium name="EnsemblPlants"/>
        </authorList>
    </citation>
    <scope>IDENTIFICATION</scope>
</reference>
<proteinExistence type="predicted"/>
<evidence type="ECO:0000313" key="2">
    <source>
        <dbReference type="Proteomes" id="UP000008021"/>
    </source>
</evidence>
<dbReference type="Gramene" id="OMERI10G10690.1">
    <property type="protein sequence ID" value="OMERI10G10690.1"/>
    <property type="gene ID" value="OMERI10G10690"/>
</dbReference>
<name>A0A0E0EZ78_9ORYZ</name>
<keyword evidence="2" id="KW-1185">Reference proteome</keyword>